<dbReference type="PROSITE" id="PS50056">
    <property type="entry name" value="TYR_PHOSPHATASE_2"/>
    <property type="match status" value="1"/>
</dbReference>
<gene>
    <name evidence="2" type="ORF">UFOVP240_47</name>
</gene>
<organism evidence="2">
    <name type="scientific">uncultured Caudovirales phage</name>
    <dbReference type="NCBI Taxonomy" id="2100421"/>
    <lineage>
        <taxon>Viruses</taxon>
        <taxon>Duplodnaviria</taxon>
        <taxon>Heunggongvirae</taxon>
        <taxon>Uroviricota</taxon>
        <taxon>Caudoviricetes</taxon>
        <taxon>Peduoviridae</taxon>
        <taxon>Maltschvirus</taxon>
        <taxon>Maltschvirus maltsch</taxon>
    </lineage>
</organism>
<sequence length="139" mass="15833">MIRWIENCAASDVSTGYHYDCGENSMLISITDPAGWKPKKHHTFKEIHEFEFLDAEDEDGFPDEAKFQDEDAERIIALLNHALENHMNVVVHCYAGICRSGAVVEVATMMGFTPTDRFRQPNLRVKSKLMKVLGLTYEP</sequence>
<protein>
    <submittedName>
        <fullName evidence="2">Dual specificity phosphatase, catalytic domain containing protein</fullName>
    </submittedName>
</protein>
<accession>A0A6J7WSV8</accession>
<evidence type="ECO:0000313" key="2">
    <source>
        <dbReference type="EMBL" id="CAB5220860.1"/>
    </source>
</evidence>
<name>A0A6J7WSV8_9CAUD</name>
<dbReference type="PROSITE" id="PS00383">
    <property type="entry name" value="TYR_PHOSPHATASE_1"/>
    <property type="match status" value="1"/>
</dbReference>
<feature type="domain" description="Tyrosine specific protein phosphatases" evidence="1">
    <location>
        <begin position="73"/>
        <end position="109"/>
    </location>
</feature>
<evidence type="ECO:0000259" key="1">
    <source>
        <dbReference type="PROSITE" id="PS50056"/>
    </source>
</evidence>
<reference evidence="2" key="1">
    <citation type="submission" date="2020-05" db="EMBL/GenBank/DDBJ databases">
        <authorList>
            <person name="Chiriac C."/>
            <person name="Salcher M."/>
            <person name="Ghai R."/>
            <person name="Kavagutti S V."/>
        </authorList>
    </citation>
    <scope>NUCLEOTIDE SEQUENCE</scope>
</reference>
<dbReference type="InterPro" id="IPR000387">
    <property type="entry name" value="Tyr_Pase_dom"/>
</dbReference>
<dbReference type="SUPFAM" id="SSF52799">
    <property type="entry name" value="(Phosphotyrosine protein) phosphatases II"/>
    <property type="match status" value="1"/>
</dbReference>
<proteinExistence type="predicted"/>
<dbReference type="InterPro" id="IPR016130">
    <property type="entry name" value="Tyr_Pase_AS"/>
</dbReference>
<dbReference type="InterPro" id="IPR029021">
    <property type="entry name" value="Prot-tyrosine_phosphatase-like"/>
</dbReference>
<dbReference type="EMBL" id="LR798293">
    <property type="protein sequence ID" value="CAB5220860.1"/>
    <property type="molecule type" value="Genomic_DNA"/>
</dbReference>
<dbReference type="Gene3D" id="3.90.190.10">
    <property type="entry name" value="Protein tyrosine phosphatase superfamily"/>
    <property type="match status" value="1"/>
</dbReference>